<evidence type="ECO:0000256" key="1">
    <source>
        <dbReference type="SAM" id="MobiDB-lite"/>
    </source>
</evidence>
<name>A0A1D3D761_9EIME</name>
<feature type="region of interest" description="Disordered" evidence="1">
    <location>
        <begin position="88"/>
        <end position="148"/>
    </location>
</feature>
<gene>
    <name evidence="2" type="ORF">cyc_03042</name>
</gene>
<organism evidence="2 3">
    <name type="scientific">Cyclospora cayetanensis</name>
    <dbReference type="NCBI Taxonomy" id="88456"/>
    <lineage>
        <taxon>Eukaryota</taxon>
        <taxon>Sar</taxon>
        <taxon>Alveolata</taxon>
        <taxon>Apicomplexa</taxon>
        <taxon>Conoidasida</taxon>
        <taxon>Coccidia</taxon>
        <taxon>Eucoccidiorida</taxon>
        <taxon>Eimeriorina</taxon>
        <taxon>Eimeriidae</taxon>
        <taxon>Cyclospora</taxon>
    </lineage>
</organism>
<dbReference type="AlphaFoldDB" id="A0A1D3D761"/>
<comment type="caution">
    <text evidence="2">The sequence shown here is derived from an EMBL/GenBank/DDBJ whole genome shotgun (WGS) entry which is preliminary data.</text>
</comment>
<dbReference type="EMBL" id="JROU02000435">
    <property type="protein sequence ID" value="OEH79292.1"/>
    <property type="molecule type" value="Genomic_DNA"/>
</dbReference>
<sequence length="495" mass="55638">MDTSSDENSASPSSEQQEFLADFPRGLPEDLKQELVKKKPSDVSKATQLLQDALDMERLQLLLPLFVERDRYLALLLLTARKQRELEEASARQKRQQLDTPAKKTTGSLGSSAPKKDATPSFLKRQTPGFLGRQMEPKAAPKPKEEAGTSQLRLFAGEVARAYNVFPNYLIIGAAKGLSRQCDTWGKGERQCSPMSTWCADCETEQDAAEGVRVNLSEPEALPPLDCPLLTVLMRKQDGRYVHLLLLQWLLQQLSAIDMLHIALTCSTCNEVVNLCLRKTLASLPFQAEAAVSDIEYWFNAIRFFFQAACQVLPLDRLKHHKATMLALKKAKETFIVTADGMQASAFVTLDRLTPDSIAFCDSATPMRHSADARRILDSAAKVSVSEISLGDFVAEYRLRARVKSDELAWTLASTNCDEDLASYLFLALLQSLKRAVERHSGTATFRRVEYLASLGCIVEHRLWLQLDLFWGYKSQHTRQRCLFFTLADHFRWAA</sequence>
<evidence type="ECO:0000313" key="3">
    <source>
        <dbReference type="Proteomes" id="UP000095192"/>
    </source>
</evidence>
<dbReference type="Proteomes" id="UP000095192">
    <property type="component" value="Unassembled WGS sequence"/>
</dbReference>
<dbReference type="InParanoid" id="A0A1D3D761"/>
<protein>
    <submittedName>
        <fullName evidence="2">Uncharacterized protein</fullName>
    </submittedName>
</protein>
<proteinExistence type="predicted"/>
<keyword evidence="3" id="KW-1185">Reference proteome</keyword>
<reference evidence="2 3" key="1">
    <citation type="journal article" date="2016" name="BMC Genomics">
        <title>Comparative genomics reveals Cyclospora cayetanensis possesses coccidia-like metabolism and invasion components but unique surface antigens.</title>
        <authorList>
            <person name="Liu S."/>
            <person name="Wang L."/>
            <person name="Zheng H."/>
            <person name="Xu Z."/>
            <person name="Roellig D.M."/>
            <person name="Li N."/>
            <person name="Frace M.A."/>
            <person name="Tang K."/>
            <person name="Arrowood M.J."/>
            <person name="Moss D.M."/>
            <person name="Zhang L."/>
            <person name="Feng Y."/>
            <person name="Xiao L."/>
        </authorList>
    </citation>
    <scope>NUCLEOTIDE SEQUENCE [LARGE SCALE GENOMIC DNA]</scope>
    <source>
        <strain evidence="2 3">CHN_HEN01</strain>
    </source>
</reference>
<accession>A0A1D3D761</accession>
<dbReference type="VEuPathDB" id="ToxoDB:LOC34619801"/>
<feature type="compositionally biased region" description="Low complexity" evidence="1">
    <location>
        <begin position="1"/>
        <end position="14"/>
    </location>
</feature>
<feature type="region of interest" description="Disordered" evidence="1">
    <location>
        <begin position="1"/>
        <end position="24"/>
    </location>
</feature>
<dbReference type="VEuPathDB" id="ToxoDB:cyc_03042"/>
<evidence type="ECO:0000313" key="2">
    <source>
        <dbReference type="EMBL" id="OEH79292.1"/>
    </source>
</evidence>